<reference evidence="6 7" key="1">
    <citation type="journal article" date="2024" name="BMC Genomics">
        <title>Genome assembly of redclaw crayfish (Cherax quadricarinatus) provides insights into its immune adaptation and hypoxia tolerance.</title>
        <authorList>
            <person name="Liu Z."/>
            <person name="Zheng J."/>
            <person name="Li H."/>
            <person name="Fang K."/>
            <person name="Wang S."/>
            <person name="He J."/>
            <person name="Zhou D."/>
            <person name="Weng S."/>
            <person name="Chi M."/>
            <person name="Gu Z."/>
            <person name="He J."/>
            <person name="Li F."/>
            <person name="Wang M."/>
        </authorList>
    </citation>
    <scope>NUCLEOTIDE SEQUENCE [LARGE SCALE GENOMIC DNA]</scope>
    <source>
        <strain evidence="6">ZL_2023a</strain>
    </source>
</reference>
<keyword evidence="7" id="KW-1185">Reference proteome</keyword>
<dbReference type="GO" id="GO:0019901">
    <property type="term" value="F:protein kinase binding"/>
    <property type="evidence" value="ECO:0007669"/>
    <property type="project" value="TreeGrafter"/>
</dbReference>
<dbReference type="EMBL" id="JARKIK010000028">
    <property type="protein sequence ID" value="KAK8742387.1"/>
    <property type="molecule type" value="Genomic_DNA"/>
</dbReference>
<evidence type="ECO:0000256" key="4">
    <source>
        <dbReference type="PIRSR" id="PIRSR608356-50"/>
    </source>
</evidence>
<dbReference type="PANTHER" id="PTHR46198">
    <property type="entry name" value="PROTEIN-TYROSINE-PHOSPHATASE"/>
    <property type="match status" value="1"/>
</dbReference>
<sequence length="157" mass="18010">RLHTGDPATEYINANFVRGYDGEERAYIVTQGPLAHTVVDLWRLVMQEQAPAIVMITRLKEKQRVKCEPYIPAHTATYGDITVTVKQVIQKSGYTIRRLLLQRGEERQETLHFWYTAWPDHKAPAEADQLLAMALQVEHVRKTEDGVRYGPVIVHCS</sequence>
<name>A0AAW0XEW7_CHEQU</name>
<gene>
    <name evidence="6" type="ORF">OTU49_001840</name>
</gene>
<dbReference type="PRINTS" id="PR00700">
    <property type="entry name" value="PRTYPHPHTASE"/>
</dbReference>
<dbReference type="InterPro" id="IPR000242">
    <property type="entry name" value="PTP_cat"/>
</dbReference>
<evidence type="ECO:0000256" key="3">
    <source>
        <dbReference type="ARBA" id="ARBA00022912"/>
    </source>
</evidence>
<dbReference type="SUPFAM" id="SSF52799">
    <property type="entry name" value="(Phosphotyrosine protein) phosphatases II"/>
    <property type="match status" value="1"/>
</dbReference>
<comment type="caution">
    <text evidence="6">The sequence shown here is derived from an EMBL/GenBank/DDBJ whole genome shotgun (WGS) entry which is preliminary data.</text>
</comment>
<protein>
    <recommendedName>
        <fullName evidence="1">protein-tyrosine-phosphatase</fullName>
        <ecNumber evidence="1">3.1.3.48</ecNumber>
    </recommendedName>
</protein>
<organism evidence="6 7">
    <name type="scientific">Cherax quadricarinatus</name>
    <name type="common">Australian red claw crayfish</name>
    <dbReference type="NCBI Taxonomy" id="27406"/>
    <lineage>
        <taxon>Eukaryota</taxon>
        <taxon>Metazoa</taxon>
        <taxon>Ecdysozoa</taxon>
        <taxon>Arthropoda</taxon>
        <taxon>Crustacea</taxon>
        <taxon>Multicrustacea</taxon>
        <taxon>Malacostraca</taxon>
        <taxon>Eumalacostraca</taxon>
        <taxon>Eucarida</taxon>
        <taxon>Decapoda</taxon>
        <taxon>Pleocyemata</taxon>
        <taxon>Astacidea</taxon>
        <taxon>Parastacoidea</taxon>
        <taxon>Parastacidae</taxon>
        <taxon>Cherax</taxon>
    </lineage>
</organism>
<dbReference type="GO" id="GO:0004725">
    <property type="term" value="F:protein tyrosine phosphatase activity"/>
    <property type="evidence" value="ECO:0007669"/>
    <property type="project" value="UniProtKB-EC"/>
</dbReference>
<proteinExistence type="predicted"/>
<evidence type="ECO:0000256" key="1">
    <source>
        <dbReference type="ARBA" id="ARBA00013064"/>
    </source>
</evidence>
<evidence type="ECO:0000259" key="5">
    <source>
        <dbReference type="PROSITE" id="PS50055"/>
    </source>
</evidence>
<dbReference type="Proteomes" id="UP001445076">
    <property type="component" value="Unassembled WGS sequence"/>
</dbReference>
<evidence type="ECO:0000313" key="7">
    <source>
        <dbReference type="Proteomes" id="UP001445076"/>
    </source>
</evidence>
<keyword evidence="3" id="KW-0904">Protein phosphatase</keyword>
<evidence type="ECO:0000313" key="6">
    <source>
        <dbReference type="EMBL" id="KAK8742387.1"/>
    </source>
</evidence>
<dbReference type="PANTHER" id="PTHR46198:SF4">
    <property type="entry name" value="PROTEIN-TYROSINE-PHOSPHATASE"/>
    <property type="match status" value="1"/>
</dbReference>
<dbReference type="InterPro" id="IPR008356">
    <property type="entry name" value="Tyr_Pase_KIM-con"/>
</dbReference>
<dbReference type="PROSITE" id="PS50055">
    <property type="entry name" value="TYR_PHOSPHATASE_PTP"/>
    <property type="match status" value="1"/>
</dbReference>
<dbReference type="GO" id="GO:0030054">
    <property type="term" value="C:cell junction"/>
    <property type="evidence" value="ECO:0007669"/>
    <property type="project" value="TreeGrafter"/>
</dbReference>
<dbReference type="GO" id="GO:0005886">
    <property type="term" value="C:plasma membrane"/>
    <property type="evidence" value="ECO:0007669"/>
    <property type="project" value="TreeGrafter"/>
</dbReference>
<dbReference type="GO" id="GO:0005829">
    <property type="term" value="C:cytosol"/>
    <property type="evidence" value="ECO:0007669"/>
    <property type="project" value="TreeGrafter"/>
</dbReference>
<feature type="non-terminal residue" evidence="6">
    <location>
        <position position="1"/>
    </location>
</feature>
<dbReference type="GO" id="GO:0007165">
    <property type="term" value="P:signal transduction"/>
    <property type="evidence" value="ECO:0007669"/>
    <property type="project" value="TreeGrafter"/>
</dbReference>
<dbReference type="AlphaFoldDB" id="A0AAW0XEW7"/>
<dbReference type="EC" id="3.1.3.48" evidence="1"/>
<dbReference type="Pfam" id="PF00102">
    <property type="entry name" value="Y_phosphatase"/>
    <property type="match status" value="1"/>
</dbReference>
<feature type="active site" description="Phosphocysteine intermediate" evidence="4">
    <location>
        <position position="156"/>
    </location>
</feature>
<dbReference type="SMART" id="SM00194">
    <property type="entry name" value="PTPc"/>
    <property type="match status" value="1"/>
</dbReference>
<evidence type="ECO:0000256" key="2">
    <source>
        <dbReference type="ARBA" id="ARBA00022801"/>
    </source>
</evidence>
<feature type="non-terminal residue" evidence="6">
    <location>
        <position position="157"/>
    </location>
</feature>
<keyword evidence="2" id="KW-0378">Hydrolase</keyword>
<accession>A0AAW0XEW7</accession>
<feature type="domain" description="Tyrosine-protein phosphatase" evidence="5">
    <location>
        <begin position="1"/>
        <end position="157"/>
    </location>
</feature>
<dbReference type="InterPro" id="IPR029021">
    <property type="entry name" value="Prot-tyrosine_phosphatase-like"/>
</dbReference>
<dbReference type="Gene3D" id="3.90.190.10">
    <property type="entry name" value="Protein tyrosine phosphatase superfamily"/>
    <property type="match status" value="1"/>
</dbReference>